<dbReference type="RefSeq" id="WP_012791135.1">
    <property type="nucleotide sequence ID" value="NC_013132.1"/>
</dbReference>
<reference evidence="2 3" key="2">
    <citation type="journal article" date="2010" name="Stand. Genomic Sci.">
        <title>Complete genome sequence of Chitinophaga pinensis type strain (UQM 2034).</title>
        <authorList>
            <person name="Glavina Del Rio T."/>
            <person name="Abt B."/>
            <person name="Spring S."/>
            <person name="Lapidus A."/>
            <person name="Nolan M."/>
            <person name="Tice H."/>
            <person name="Copeland A."/>
            <person name="Cheng J.F."/>
            <person name="Chen F."/>
            <person name="Bruce D."/>
            <person name="Goodwin L."/>
            <person name="Pitluck S."/>
            <person name="Ivanova N."/>
            <person name="Mavromatis K."/>
            <person name="Mikhailova N."/>
            <person name="Pati A."/>
            <person name="Chen A."/>
            <person name="Palaniappan K."/>
            <person name="Land M."/>
            <person name="Hauser L."/>
            <person name="Chang Y.J."/>
            <person name="Jeffries C.D."/>
            <person name="Chain P."/>
            <person name="Saunders E."/>
            <person name="Detter J.C."/>
            <person name="Brettin T."/>
            <person name="Rohde M."/>
            <person name="Goker M."/>
            <person name="Bristow J."/>
            <person name="Eisen J.A."/>
            <person name="Markowitz V."/>
            <person name="Hugenholtz P."/>
            <person name="Kyrpides N.C."/>
            <person name="Klenk H.P."/>
            <person name="Lucas S."/>
        </authorList>
    </citation>
    <scope>NUCLEOTIDE SEQUENCE [LARGE SCALE GENOMIC DNA]</scope>
    <source>
        <strain evidence="3">ATCC 43595 / DSM 2588 / LMG 13176 / NBRC 15968 / NCIMB 11800 / UQM 2034</strain>
    </source>
</reference>
<dbReference type="SUPFAM" id="SSF160631">
    <property type="entry name" value="SMI1/KNR4-like"/>
    <property type="match status" value="1"/>
</dbReference>
<evidence type="ECO:0000313" key="2">
    <source>
        <dbReference type="EMBL" id="ACU60960.1"/>
    </source>
</evidence>
<sequence length="263" mass="30689">MSISYDKILEELYPFRDYVFYYGLSDSELTDLEQSIAQKFPDYYRDFLKLFGVRQDFVFGLLSRESDFVSAACNLPIDIRDKYVVVGDNGGEDYWLLNALDYSDTGIYEWQHWLEGDVVRMEHDFQELLNQSLSNLSDVQRKLVKNDDKSWCVQFSIKTNEEQKIYSSIPLVLSQEWTYTGISSANVHSFKAAAELGQKNIMFKRLEYAIWDSPRYFFDLREPVSQFGQYSLIKEIDAKLKAAFSGYNLIDYGILSLMDDMDA</sequence>
<dbReference type="InterPro" id="IPR037883">
    <property type="entry name" value="Knr4/Smi1-like_sf"/>
</dbReference>
<dbReference type="InterPro" id="IPR018958">
    <property type="entry name" value="Knr4/Smi1-like_dom"/>
</dbReference>
<feature type="domain" description="Knr4/Smi1-like" evidence="1">
    <location>
        <begin position="23"/>
        <end position="116"/>
    </location>
</feature>
<evidence type="ECO:0000313" key="3">
    <source>
        <dbReference type="Proteomes" id="UP000002215"/>
    </source>
</evidence>
<protein>
    <recommendedName>
        <fullName evidence="1">Knr4/Smi1-like domain-containing protein</fullName>
    </recommendedName>
</protein>
<dbReference type="KEGG" id="cpi:Cpin_3495"/>
<dbReference type="Gene3D" id="3.40.1580.10">
    <property type="entry name" value="SMI1/KNR4-like"/>
    <property type="match status" value="1"/>
</dbReference>
<name>A0A979G4X5_CHIPD</name>
<dbReference type="SMART" id="SM00860">
    <property type="entry name" value="SMI1_KNR4"/>
    <property type="match status" value="1"/>
</dbReference>
<dbReference type="OrthoDB" id="1453417at2"/>
<dbReference type="EMBL" id="CP001699">
    <property type="protein sequence ID" value="ACU60960.1"/>
    <property type="molecule type" value="Genomic_DNA"/>
</dbReference>
<accession>A0A979G4X5</accession>
<proteinExistence type="predicted"/>
<dbReference type="AlphaFoldDB" id="A0A979G4X5"/>
<evidence type="ECO:0000259" key="1">
    <source>
        <dbReference type="SMART" id="SM00860"/>
    </source>
</evidence>
<gene>
    <name evidence="2" type="ordered locus">Cpin_3495</name>
</gene>
<dbReference type="Proteomes" id="UP000002215">
    <property type="component" value="Chromosome"/>
</dbReference>
<dbReference type="Pfam" id="PF09346">
    <property type="entry name" value="SMI1_KNR4"/>
    <property type="match status" value="1"/>
</dbReference>
<reference evidence="3" key="1">
    <citation type="submission" date="2009-08" db="EMBL/GenBank/DDBJ databases">
        <title>The complete genome of Chitinophaga pinensis DSM 2588.</title>
        <authorList>
            <consortium name="US DOE Joint Genome Institute (JGI-PGF)"/>
            <person name="Lucas S."/>
            <person name="Copeland A."/>
            <person name="Lapidus A."/>
            <person name="Glavina del Rio T."/>
            <person name="Dalin E."/>
            <person name="Tice H."/>
            <person name="Bruce D."/>
            <person name="Goodwin L."/>
            <person name="Pitluck S."/>
            <person name="Kyrpides N."/>
            <person name="Mavromatis K."/>
            <person name="Ivanova N."/>
            <person name="Mikhailova N."/>
            <person name="Sims D."/>
            <person name="Meinche L."/>
            <person name="Brettin T."/>
            <person name="Detter J.C."/>
            <person name="Han C."/>
            <person name="Larimer F."/>
            <person name="Land M."/>
            <person name="Hauser L."/>
            <person name="Markowitz V."/>
            <person name="Cheng J.-F."/>
            <person name="Hugenholtz P."/>
            <person name="Woyke T."/>
            <person name="Wu D."/>
            <person name="Spring S."/>
            <person name="Klenk H.-P."/>
            <person name="Eisen J.A."/>
        </authorList>
    </citation>
    <scope>NUCLEOTIDE SEQUENCE [LARGE SCALE GENOMIC DNA]</scope>
    <source>
        <strain evidence="3">ATCC 43595 / DSM 2588 / LMG 13176 / NBRC 15968 / NCIMB 11800 / UQM 2034</strain>
    </source>
</reference>
<organism evidence="2 3">
    <name type="scientific">Chitinophaga pinensis (strain ATCC 43595 / DSM 2588 / LMG 13176 / NBRC 15968 / NCIMB 11800 / UQM 2034)</name>
    <dbReference type="NCBI Taxonomy" id="485918"/>
    <lineage>
        <taxon>Bacteria</taxon>
        <taxon>Pseudomonadati</taxon>
        <taxon>Bacteroidota</taxon>
        <taxon>Chitinophagia</taxon>
        <taxon>Chitinophagales</taxon>
        <taxon>Chitinophagaceae</taxon>
        <taxon>Chitinophaga</taxon>
    </lineage>
</organism>